<reference evidence="10 11" key="1">
    <citation type="journal article" date="2019" name="Mol. Biol. Evol.">
        <title>Blast fungal genomes show frequent chromosomal changes, gene gains and losses, and effector gene turnover.</title>
        <authorList>
            <person name="Gomez Luciano L.B."/>
            <person name="Jason Tsai I."/>
            <person name="Chuma I."/>
            <person name="Tosa Y."/>
            <person name="Chen Y.H."/>
            <person name="Li J.Y."/>
            <person name="Li M.Y."/>
            <person name="Jade Lu M.Y."/>
            <person name="Nakayashiki H."/>
            <person name="Li W.H."/>
        </authorList>
    </citation>
    <scope>NUCLEOTIDE SEQUENCE [LARGE SCALE GENOMIC DNA]</scope>
    <source>
        <strain evidence="10 11">NI907</strain>
    </source>
</reference>
<dbReference type="GeneID" id="41960111"/>
<dbReference type="SMART" id="SM00825">
    <property type="entry name" value="PKS_KS"/>
    <property type="match status" value="1"/>
</dbReference>
<dbReference type="Pfam" id="PF18314">
    <property type="entry name" value="FAS_I_H"/>
    <property type="match status" value="1"/>
</dbReference>
<evidence type="ECO:0000256" key="2">
    <source>
        <dbReference type="ARBA" id="ARBA00013191"/>
    </source>
</evidence>
<dbReference type="Proteomes" id="UP000515153">
    <property type="component" value="Chromosome I"/>
</dbReference>
<gene>
    <name evidence="11" type="ORF">PgNI_05165</name>
</gene>
<dbReference type="PANTHER" id="PTHR10982:SF21">
    <property type="entry name" value="FATTY ACID SYNTHASE SUBUNIT BETA"/>
    <property type="match status" value="1"/>
</dbReference>
<dbReference type="Gene3D" id="3.40.47.10">
    <property type="match status" value="1"/>
</dbReference>
<dbReference type="FunFam" id="3.90.25.70:FF:000001">
    <property type="entry name" value="Fatty acid synthase subunit alpha"/>
    <property type="match status" value="1"/>
</dbReference>
<dbReference type="InterPro" id="IPR016035">
    <property type="entry name" value="Acyl_Trfase/lysoPLipase"/>
</dbReference>
<dbReference type="GO" id="GO:0008897">
    <property type="term" value="F:holo-[acyl-carrier-protein] synthase activity"/>
    <property type="evidence" value="ECO:0007669"/>
    <property type="project" value="InterPro"/>
</dbReference>
<proteinExistence type="inferred from homology"/>
<dbReference type="InterPro" id="IPR040899">
    <property type="entry name" value="Fas_alpha_ACP"/>
</dbReference>
<dbReference type="Pfam" id="PF00109">
    <property type="entry name" value="ketoacyl-synt"/>
    <property type="match status" value="1"/>
</dbReference>
<dbReference type="InterPro" id="IPR050830">
    <property type="entry name" value="Fungal_FAS"/>
</dbReference>
<keyword evidence="10" id="KW-1185">Reference proteome</keyword>
<evidence type="ECO:0000259" key="9">
    <source>
        <dbReference type="PROSITE" id="PS52004"/>
    </source>
</evidence>
<dbReference type="Gene3D" id="3.30.70.2490">
    <property type="match status" value="1"/>
</dbReference>
<dbReference type="Gene3D" id="3.40.50.720">
    <property type="entry name" value="NAD(P)-binding Rossmann-like Domain"/>
    <property type="match status" value="1"/>
</dbReference>
<evidence type="ECO:0000313" key="11">
    <source>
        <dbReference type="RefSeq" id="XP_030981840.1"/>
    </source>
</evidence>
<keyword evidence="4" id="KW-0597">Phosphoprotein</keyword>
<feature type="domain" description="Ketosynthase family 3 (KS3)" evidence="9">
    <location>
        <begin position="1025"/>
        <end position="1557"/>
    </location>
</feature>
<name>A0A6P8B3Y0_PYRGI</name>
<reference evidence="11" key="3">
    <citation type="submission" date="2025-08" db="UniProtKB">
        <authorList>
            <consortium name="RefSeq"/>
        </authorList>
    </citation>
    <scope>IDENTIFICATION</scope>
    <source>
        <strain evidence="11">NI907</strain>
    </source>
</reference>
<keyword evidence="3 6" id="KW-0596">Phosphopantetheine</keyword>
<dbReference type="InterPro" id="IPR014030">
    <property type="entry name" value="Ketoacyl_synth_N"/>
</dbReference>
<feature type="modified residue" description="O-(pantetheine 4'-phosphoryl)serine" evidence="8">
    <location>
        <position position="182"/>
    </location>
</feature>
<dbReference type="InterPro" id="IPR047224">
    <property type="entry name" value="FAS_alpha_su_C"/>
</dbReference>
<evidence type="ECO:0000256" key="5">
    <source>
        <dbReference type="ARBA" id="ARBA00022679"/>
    </source>
</evidence>
<dbReference type="PROSITE" id="PS52004">
    <property type="entry name" value="KS3_2"/>
    <property type="match status" value="1"/>
</dbReference>
<dbReference type="InterPro" id="IPR041550">
    <property type="entry name" value="FASI_helical"/>
</dbReference>
<evidence type="ECO:0000256" key="4">
    <source>
        <dbReference type="ARBA" id="ARBA00022553"/>
    </source>
</evidence>
<dbReference type="GO" id="GO:0004315">
    <property type="term" value="F:3-oxoacyl-[acyl-carrier-protein] synthase activity"/>
    <property type="evidence" value="ECO:0007669"/>
    <property type="project" value="UniProtKB-EC"/>
</dbReference>
<dbReference type="Pfam" id="PF18325">
    <property type="entry name" value="Fas_alpha_ACP"/>
    <property type="match status" value="1"/>
</dbReference>
<dbReference type="RefSeq" id="XP_030981840.1">
    <property type="nucleotide sequence ID" value="XM_031125202.1"/>
</dbReference>
<protein>
    <recommendedName>
        <fullName evidence="2">beta-ketoacyl-[acyl-carrier-protein] synthase I</fullName>
        <ecNumber evidence="2">2.3.1.41</ecNumber>
    </recommendedName>
</protein>
<reference evidence="11" key="2">
    <citation type="submission" date="2019-10" db="EMBL/GenBank/DDBJ databases">
        <authorList>
            <consortium name="NCBI Genome Project"/>
        </authorList>
    </citation>
    <scope>NUCLEOTIDE SEQUENCE</scope>
    <source>
        <strain evidence="11">NI907</strain>
    </source>
</reference>
<dbReference type="CDD" id="cd08950">
    <property type="entry name" value="KR_fFAS_SDR_c_like"/>
    <property type="match status" value="1"/>
</dbReference>
<dbReference type="SUPFAM" id="SSF52151">
    <property type="entry name" value="FabD/lysophospholipase-like"/>
    <property type="match status" value="1"/>
</dbReference>
<dbReference type="KEGG" id="pgri:PgNI_05165"/>
<dbReference type="GO" id="GO:0005835">
    <property type="term" value="C:fatty acid synthase complex"/>
    <property type="evidence" value="ECO:0007669"/>
    <property type="project" value="InterPro"/>
</dbReference>
<dbReference type="GO" id="GO:0004312">
    <property type="term" value="F:fatty acid synthase activity"/>
    <property type="evidence" value="ECO:0007669"/>
    <property type="project" value="InterPro"/>
</dbReference>
<evidence type="ECO:0000313" key="10">
    <source>
        <dbReference type="Proteomes" id="UP000515153"/>
    </source>
</evidence>
<evidence type="ECO:0000256" key="1">
    <source>
        <dbReference type="ARBA" id="ARBA00007485"/>
    </source>
</evidence>
<dbReference type="PROSITE" id="PS00606">
    <property type="entry name" value="KS3_1"/>
    <property type="match status" value="1"/>
</dbReference>
<sequence>MADLQTQVFDAVDDELSYILLTELLAYQFCSPVQWITAQDAFLGGPQGATRIIEVGPDQTLLNMARKTLTTEFATEDTAYGRVRELLSLKKDANTIYYRTEAHVALPEPAPAEAPVEKTTAVFVQQVNGVANPTPKTAHALITDTPIPALSILILLIATSLKRHAISLPTDIPINTLCGGRSTIQNEIIGDLTKEFGALPDQPEAMNIAELAAQLPNGRLGPCSMALVNKMAGMKLCAGGSVASLRKAFEGKGFGPGMQDRALVKCVAMQPDVRLATQNDVDGFAAEVASAVLKDVGIDPASVATIDQDISSTETGQVVSSKALQDLRVEMQGTYKDVRQLLARHSGQNYETTAAELTTLRAAVGDLQQRLDAWTAELGDKFEVGIVPALVGCQQKVRVYESWWNWAVQDVLRLFHGLASGNVSLDWAQDMIEKVARRSSDRLVKVVEWYSRRVQTLPAGEQRENAQHFMTMLETRVKAAAGQEATVFCHTTLSTSSLLQYKTDRKSMAEETIRILPDSAPSSLFSSSPSTPSFPDVSAIRPFCTSGTPFIKTLDNRDGWIYNTVLSTAYTSWFEHSALSGISFTDRTVLITGAGRNSIGAEIVSLLLSAGAQIVVTTSSYSYETLAFYRSLYNTHGARGSKLVVLPFNACSALDVDALVAYIYKDLCWDLDHVIPFAAISETGRPIDRIDSTSDLAHRAMLTNIVRLLGAIKAAKETRDIWTHPTHVLLPLSPNHGSFGQDGLYAESKFGLEALLYKYFSENWTDFLSLCGAVIGWTKGTGLMADNDALAVGVEAELGVRTFSIHEMAWHLVGLLDSEQLRTACDSGPLMADISGGLTPWLKLQPALDRIRQRVKDQADVERALAFEEARNSQNKTKVKLTPLARLKVNAMELPVWKDVEPYTTALQGMVDLDQVVVVVGFGEVGSCGSSRTRWELEVNGTLSIEGCLELAWAMGLVTYHKGPLSLSRAGGSNNYYSGWLDAETKTPITDSEIKTRYEGHILANTGIRPRARRGHDLVGPDSEQELHEIILQQDLAPIAVSAETAAHLVRQHGSHASITQADGQVYVTIHSGATLLLLKSKPFDHTISAQMPTGWSAARYGIPEDIISQVDPVTLYSLVAASEAFLSAGIPDPFELYGDDIGSGPAEVGNCLGTSMGGVQATFDLFKGQFLGRESQNDALAESFANTPAAWLNMLLLGAAGPIRTPVGACATALESLDNAYDLLVRGRARFVLAGGADSLERDVAQGFARMGATVDGTAEASKGRTPMEASRPMASTRAGFVEGEGCGVQILTTARTAIDLGLPVYGVIALTHTAADGIGRSLPAPGKGVLTAAAECGNAPGDVLDIGYRKAQLDTELARIARDREAEFEFINSQQQIPAAEKSRKLAQVISRTEAAVRSARQYYCSRLCFDKTISPLRGALAVWGLTIDDVEVASMHGTSTSLGDINEAMVLQLQLAHLGRKPGNVMACVCQKSVVGHAKAAAGALAVNGALQILSSQGCVPGNRHLDDVEVKLREKDMLFFPGQTVDIGQGMVKAVTITSFGFGQKGAQVLAVNPALLFAALPGGEQEYEAYLHKSMERRAKANRAFQQVLYGGSGMVRVKKEGLVGKEEVGRVLLQRK</sequence>
<dbReference type="GO" id="GO:0042759">
    <property type="term" value="P:long-chain fatty acid biosynthetic process"/>
    <property type="evidence" value="ECO:0007669"/>
    <property type="project" value="UniProtKB-UniRule"/>
</dbReference>
<dbReference type="PANTHER" id="PTHR10982">
    <property type="entry name" value="MALONYL COA-ACYL CARRIER PROTEIN TRANSACYLASE"/>
    <property type="match status" value="1"/>
</dbReference>
<evidence type="ECO:0000256" key="7">
    <source>
        <dbReference type="PIRSR" id="PIRSR000454-1"/>
    </source>
</evidence>
<dbReference type="PIRSF" id="PIRSF000454">
    <property type="entry name" value="FAS_yeast_alpha"/>
    <property type="match status" value="1"/>
</dbReference>
<evidence type="ECO:0000256" key="3">
    <source>
        <dbReference type="ARBA" id="ARBA00022450"/>
    </source>
</evidence>
<accession>A0A6P8B3Y0</accession>
<dbReference type="Gene3D" id="3.90.25.70">
    <property type="match status" value="1"/>
</dbReference>
<dbReference type="InterPro" id="IPR036291">
    <property type="entry name" value="NAD(P)-bd_dom_sf"/>
</dbReference>
<dbReference type="InterPro" id="IPR016039">
    <property type="entry name" value="Thiolase-like"/>
</dbReference>
<dbReference type="GO" id="GO:0004316">
    <property type="term" value="F:3-oxoacyl-[acyl-carrier-protein] reductase (NADPH) activity"/>
    <property type="evidence" value="ECO:0007669"/>
    <property type="project" value="InterPro"/>
</dbReference>
<evidence type="ECO:0000256" key="8">
    <source>
        <dbReference type="PIRSR" id="PIRSR000454-4"/>
    </source>
</evidence>
<dbReference type="EC" id="2.3.1.41" evidence="2"/>
<dbReference type="SUPFAM" id="SSF53901">
    <property type="entry name" value="Thiolase-like"/>
    <property type="match status" value="2"/>
</dbReference>
<dbReference type="InterPro" id="IPR014031">
    <property type="entry name" value="Ketoacyl_synth_C"/>
</dbReference>
<keyword evidence="5 6" id="KW-0808">Transferase</keyword>
<dbReference type="Pfam" id="PF02801">
    <property type="entry name" value="Ketoacyl-synt_C"/>
    <property type="match status" value="1"/>
</dbReference>
<comment type="similarity">
    <text evidence="1 6">Belongs to the thiolase-like superfamily. Fungal fatty acid synthetase subunit alpha family.</text>
</comment>
<dbReference type="OrthoDB" id="4301761at2759"/>
<dbReference type="InterPro" id="IPR020841">
    <property type="entry name" value="PKS_Beta-ketoAc_synthase_dom"/>
</dbReference>
<dbReference type="InterPro" id="IPR018201">
    <property type="entry name" value="Ketoacyl_synth_AS"/>
</dbReference>
<evidence type="ECO:0000256" key="6">
    <source>
        <dbReference type="PIRNR" id="PIRNR000454"/>
    </source>
</evidence>
<dbReference type="InterPro" id="IPR026025">
    <property type="entry name" value="FAS_alpha_yeast"/>
</dbReference>
<dbReference type="CDD" id="cd00828">
    <property type="entry name" value="elong_cond_enzymes"/>
    <property type="match status" value="1"/>
</dbReference>
<organism evidence="10 11">
    <name type="scientific">Pyricularia grisea</name>
    <name type="common">Crabgrass-specific blast fungus</name>
    <name type="synonym">Magnaporthe grisea</name>
    <dbReference type="NCBI Taxonomy" id="148305"/>
    <lineage>
        <taxon>Eukaryota</taxon>
        <taxon>Fungi</taxon>
        <taxon>Dikarya</taxon>
        <taxon>Ascomycota</taxon>
        <taxon>Pezizomycotina</taxon>
        <taxon>Sordariomycetes</taxon>
        <taxon>Sordariomycetidae</taxon>
        <taxon>Magnaporthales</taxon>
        <taxon>Pyriculariaceae</taxon>
        <taxon>Pyricularia</taxon>
    </lineage>
</organism>
<dbReference type="SUPFAM" id="SSF51735">
    <property type="entry name" value="NAD(P)-binding Rossmann-fold domains"/>
    <property type="match status" value="1"/>
</dbReference>
<dbReference type="GO" id="GO:0044550">
    <property type="term" value="P:secondary metabolite biosynthetic process"/>
    <property type="evidence" value="ECO:0007669"/>
    <property type="project" value="UniProtKB-ARBA"/>
</dbReference>
<feature type="active site" description="For beta-ketoacyl synthase activity" evidence="7">
    <location>
        <position position="1211"/>
    </location>
</feature>